<dbReference type="Pfam" id="PF00588">
    <property type="entry name" value="SpoU_methylase"/>
    <property type="match status" value="1"/>
</dbReference>
<dbReference type="Gene3D" id="3.30.1330.30">
    <property type="match status" value="1"/>
</dbReference>
<dbReference type="SUPFAM" id="SSF75217">
    <property type="entry name" value="alpha/beta knot"/>
    <property type="match status" value="1"/>
</dbReference>
<keyword evidence="1 4" id="KW-0489">Methyltransferase</keyword>
<dbReference type="InterPro" id="IPR029064">
    <property type="entry name" value="Ribosomal_eL30-like_sf"/>
</dbReference>
<dbReference type="CDD" id="cd18095">
    <property type="entry name" value="SpoU-like_rRNA-MTase"/>
    <property type="match status" value="1"/>
</dbReference>
<evidence type="ECO:0000313" key="4">
    <source>
        <dbReference type="EMBL" id="BAC17710.1"/>
    </source>
</evidence>
<evidence type="ECO:0000256" key="2">
    <source>
        <dbReference type="ARBA" id="ARBA00022679"/>
    </source>
</evidence>
<reference evidence="4 5" key="1">
    <citation type="journal article" date="2003" name="Genome Res.">
        <title>Comparative complete genome sequence analysis of the amino acid replacements responsible for the thermostability of Corynebacterium efficiens.</title>
        <authorList>
            <person name="Nishio Y."/>
            <person name="Nakamura Y."/>
            <person name="Kawarabayasi Y."/>
            <person name="Usuda Y."/>
            <person name="Kimura E."/>
            <person name="Sugimoto S."/>
            <person name="Matsui K."/>
            <person name="Yamagishi A."/>
            <person name="Kikuchi H."/>
            <person name="Ikeo K."/>
            <person name="Gojobori T."/>
        </authorList>
    </citation>
    <scope>NUCLEOTIDE SEQUENCE [LARGE SCALE GENOMIC DNA]</scope>
    <source>
        <strain evidence="5">DSM 44549 / YS-314 / AJ 12310 / JCM 11189 / NBRC 100395</strain>
    </source>
</reference>
<dbReference type="GO" id="GO:0006396">
    <property type="term" value="P:RNA processing"/>
    <property type="evidence" value="ECO:0007669"/>
    <property type="project" value="InterPro"/>
</dbReference>
<keyword evidence="2 4" id="KW-0808">Transferase</keyword>
<dbReference type="InterPro" id="IPR001537">
    <property type="entry name" value="SpoU_MeTrfase"/>
</dbReference>
<dbReference type="GO" id="GO:0003723">
    <property type="term" value="F:RNA binding"/>
    <property type="evidence" value="ECO:0007669"/>
    <property type="project" value="InterPro"/>
</dbReference>
<dbReference type="GO" id="GO:0032259">
    <property type="term" value="P:methylation"/>
    <property type="evidence" value="ECO:0007669"/>
    <property type="project" value="UniProtKB-KW"/>
</dbReference>
<dbReference type="PANTHER" id="PTHR43191">
    <property type="entry name" value="RRNA METHYLTRANSFERASE 3"/>
    <property type="match status" value="1"/>
</dbReference>
<dbReference type="Proteomes" id="UP000001409">
    <property type="component" value="Chromosome"/>
</dbReference>
<dbReference type="Gene3D" id="3.40.1280.10">
    <property type="match status" value="1"/>
</dbReference>
<evidence type="ECO:0000259" key="3">
    <source>
        <dbReference type="Pfam" id="PF00588"/>
    </source>
</evidence>
<dbReference type="AlphaFoldDB" id="Q8FR64"/>
<organism evidence="4 5">
    <name type="scientific">Corynebacterium efficiens (strain DSM 44549 / YS-314 / AJ 12310 / JCM 11189 / NBRC 100395)</name>
    <dbReference type="NCBI Taxonomy" id="196164"/>
    <lineage>
        <taxon>Bacteria</taxon>
        <taxon>Bacillati</taxon>
        <taxon>Actinomycetota</taxon>
        <taxon>Actinomycetes</taxon>
        <taxon>Mycobacteriales</taxon>
        <taxon>Corynebacteriaceae</taxon>
        <taxon>Corynebacterium</taxon>
    </lineage>
</organism>
<accession>Q8FR64</accession>
<proteinExistence type="predicted"/>
<dbReference type="KEGG" id="cef:CE0900"/>
<dbReference type="SUPFAM" id="SSF55315">
    <property type="entry name" value="L30e-like"/>
    <property type="match status" value="1"/>
</dbReference>
<protein>
    <submittedName>
        <fullName evidence="4">Putative RNA methyltransferase</fullName>
    </submittedName>
</protein>
<dbReference type="GO" id="GO:0008173">
    <property type="term" value="F:RNA methyltransferase activity"/>
    <property type="evidence" value="ECO:0007669"/>
    <property type="project" value="InterPro"/>
</dbReference>
<dbReference type="InterPro" id="IPR051259">
    <property type="entry name" value="rRNA_Methyltransferase"/>
</dbReference>
<dbReference type="PANTHER" id="PTHR43191:SF12">
    <property type="entry name" value="RRNA METHYLASE"/>
    <property type="match status" value="1"/>
</dbReference>
<keyword evidence="5" id="KW-1185">Reference proteome</keyword>
<dbReference type="STRING" id="196164.gene:10741305"/>
<feature type="domain" description="tRNA/rRNA methyltransferase SpoU type" evidence="3">
    <location>
        <begin position="145"/>
        <end position="291"/>
    </location>
</feature>
<name>Q8FR64_COREF</name>
<dbReference type="EMBL" id="BA000035">
    <property type="protein sequence ID" value="BAC17710.1"/>
    <property type="molecule type" value="Genomic_DNA"/>
</dbReference>
<dbReference type="InterPro" id="IPR029028">
    <property type="entry name" value="Alpha/beta_knot_MTases"/>
</dbReference>
<evidence type="ECO:0000256" key="1">
    <source>
        <dbReference type="ARBA" id="ARBA00022603"/>
    </source>
</evidence>
<dbReference type="InterPro" id="IPR029026">
    <property type="entry name" value="tRNA_m1G_MTases_N"/>
</dbReference>
<sequence>MAGRRPVRGVLRHRSDHGRGVLTVAAVERIIITDPADTRLDDFRDLNRSDFRPDLPGGRGLVIAEGPLVTGRLLESRFPVRALVGFRGKLDAFLAEHEVGDIPVYEVTREVLAEVAGFDMHRGLLAAADRVEEPTVASVLDGARTVVVLEGVGDHENIGSMFRNAAGMGVDAILFGNGCADPLYRRVVRVSMGHVLRLPYAHLAGTYTTWQRSLTELADAGFHLVSLTPDPEAVHLEDALAGREKVALLVGAEGPGLTEHAMRATDVRARIPMAPGTDSLNLATSAAIAFYERDRSQRHLR</sequence>
<dbReference type="HOGENOM" id="CLU_021322_3_3_11"/>
<evidence type="ECO:0000313" key="5">
    <source>
        <dbReference type="Proteomes" id="UP000001409"/>
    </source>
</evidence>
<dbReference type="eggNOG" id="COG0566">
    <property type="taxonomic scope" value="Bacteria"/>
</dbReference>